<feature type="transmembrane region" description="Helical" evidence="6">
    <location>
        <begin position="319"/>
        <end position="339"/>
    </location>
</feature>
<dbReference type="PROSITE" id="PS50850">
    <property type="entry name" value="MFS"/>
    <property type="match status" value="1"/>
</dbReference>
<dbReference type="RefSeq" id="XP_018004034.1">
    <property type="nucleotide sequence ID" value="XM_018146479.1"/>
</dbReference>
<sequence length="469" mass="51973">MAALEKVMTDAVKPADNTPELCIDPVAEKKLLRKLDIYLAPLMTIIFLCAYLDRSNIGNAASAGMIADIGATSSQLGNAVTLFYVTYVAAELPCSLVLKKFHPNRMIPLLILGWSFTLIGSGFIKNAGQLYASRLLIGLFESGMFPCLTLYLSTFYQPQEQALRVAYLFVSAALSGAFGGLFAYALLHMDGVANLEGWRWLFIIEGIASVFIAVLIFCLLPDNYETARFLTPEDRELCRLRTEINHKYHGHPEFQWAEVRKALTDPKLYVSGWSQFFADICSFGFSSFLPLILRSFGFGTVTTQLLTIPVYFWASATRAAFMVPAAMVTAVGYAINVGVPMSMRGVLYFSVFLIAQGIYIIVGLNATWLLNSHAGYYKRATAIGMNQSMGNSAGVVVGQIFKTTVNGKYLLGLSFSLGAIVLASLGHLTLYWHFKRENRRREALTPEQREWEVVHGKGGDFDPNYKYSL</sequence>
<dbReference type="GO" id="GO:0016020">
    <property type="term" value="C:membrane"/>
    <property type="evidence" value="ECO:0007669"/>
    <property type="project" value="UniProtKB-SubCell"/>
</dbReference>
<gene>
    <name evidence="8" type="ORF">AB675_6204</name>
</gene>
<evidence type="ECO:0000256" key="2">
    <source>
        <dbReference type="ARBA" id="ARBA00022448"/>
    </source>
</evidence>
<proteinExistence type="predicted"/>
<dbReference type="PANTHER" id="PTHR43791">
    <property type="entry name" value="PERMEASE-RELATED"/>
    <property type="match status" value="1"/>
</dbReference>
<dbReference type="InterPro" id="IPR011701">
    <property type="entry name" value="MFS"/>
</dbReference>
<feature type="transmembrane region" description="Helical" evidence="6">
    <location>
        <begin position="165"/>
        <end position="186"/>
    </location>
</feature>
<evidence type="ECO:0000256" key="4">
    <source>
        <dbReference type="ARBA" id="ARBA00022989"/>
    </source>
</evidence>
<dbReference type="SUPFAM" id="SSF103473">
    <property type="entry name" value="MFS general substrate transporter"/>
    <property type="match status" value="1"/>
</dbReference>
<keyword evidence="2" id="KW-0813">Transport</keyword>
<dbReference type="Pfam" id="PF07690">
    <property type="entry name" value="MFS_1"/>
    <property type="match status" value="1"/>
</dbReference>
<dbReference type="Gene3D" id="1.20.1250.20">
    <property type="entry name" value="MFS general substrate transporter like domains"/>
    <property type="match status" value="1"/>
</dbReference>
<feature type="transmembrane region" description="Helical" evidence="6">
    <location>
        <begin position="409"/>
        <end position="432"/>
    </location>
</feature>
<comment type="subcellular location">
    <subcellularLocation>
        <location evidence="1">Membrane</location>
        <topology evidence="1">Multi-pass membrane protein</topology>
    </subcellularLocation>
</comment>
<name>A0A0N0NQM2_9EURO</name>
<evidence type="ECO:0000256" key="6">
    <source>
        <dbReference type="SAM" id="Phobius"/>
    </source>
</evidence>
<feature type="domain" description="Major facilitator superfamily (MFS) profile" evidence="7">
    <location>
        <begin position="39"/>
        <end position="469"/>
    </location>
</feature>
<feature type="transmembrane region" description="Helical" evidence="6">
    <location>
        <begin position="291"/>
        <end position="313"/>
    </location>
</feature>
<keyword evidence="9" id="KW-1185">Reference proteome</keyword>
<feature type="transmembrane region" description="Helical" evidence="6">
    <location>
        <begin position="106"/>
        <end position="124"/>
    </location>
</feature>
<reference evidence="8 9" key="1">
    <citation type="submission" date="2015-06" db="EMBL/GenBank/DDBJ databases">
        <title>Draft genome of the ant-associated black yeast Phialophora attae CBS 131958.</title>
        <authorList>
            <person name="Moreno L.F."/>
            <person name="Stielow B.J."/>
            <person name="de Hoog S."/>
            <person name="Vicente V.A."/>
            <person name="Weiss V.A."/>
            <person name="de Vries M."/>
            <person name="Cruz L.M."/>
            <person name="Souza E.M."/>
        </authorList>
    </citation>
    <scope>NUCLEOTIDE SEQUENCE [LARGE SCALE GENOMIC DNA]</scope>
    <source>
        <strain evidence="8 9">CBS 131958</strain>
    </source>
</reference>
<evidence type="ECO:0000259" key="7">
    <source>
        <dbReference type="PROSITE" id="PS50850"/>
    </source>
</evidence>
<evidence type="ECO:0000256" key="5">
    <source>
        <dbReference type="ARBA" id="ARBA00023136"/>
    </source>
</evidence>
<organism evidence="8 9">
    <name type="scientific">Cyphellophora attinorum</name>
    <dbReference type="NCBI Taxonomy" id="1664694"/>
    <lineage>
        <taxon>Eukaryota</taxon>
        <taxon>Fungi</taxon>
        <taxon>Dikarya</taxon>
        <taxon>Ascomycota</taxon>
        <taxon>Pezizomycotina</taxon>
        <taxon>Eurotiomycetes</taxon>
        <taxon>Chaetothyriomycetidae</taxon>
        <taxon>Chaetothyriales</taxon>
        <taxon>Cyphellophoraceae</taxon>
        <taxon>Cyphellophora</taxon>
    </lineage>
</organism>
<dbReference type="OrthoDB" id="2962993at2759"/>
<dbReference type="VEuPathDB" id="FungiDB:AB675_6204"/>
<dbReference type="Proteomes" id="UP000038010">
    <property type="component" value="Unassembled WGS sequence"/>
</dbReference>
<dbReference type="GO" id="GO:0022857">
    <property type="term" value="F:transmembrane transporter activity"/>
    <property type="evidence" value="ECO:0007669"/>
    <property type="project" value="InterPro"/>
</dbReference>
<evidence type="ECO:0000313" key="9">
    <source>
        <dbReference type="Proteomes" id="UP000038010"/>
    </source>
</evidence>
<protein>
    <submittedName>
        <fullName evidence="8">Putative transporter</fullName>
    </submittedName>
</protein>
<evidence type="ECO:0000256" key="3">
    <source>
        <dbReference type="ARBA" id="ARBA00022692"/>
    </source>
</evidence>
<dbReference type="PANTHER" id="PTHR43791:SF24">
    <property type="entry name" value="NICOTINIC ACID PLASMA MEMBRANE TRANSPORTER"/>
    <property type="match status" value="1"/>
</dbReference>
<dbReference type="InterPro" id="IPR036259">
    <property type="entry name" value="MFS_trans_sf"/>
</dbReference>
<dbReference type="FunFam" id="1.20.1250.20:FF:000018">
    <property type="entry name" value="MFS transporter permease"/>
    <property type="match status" value="1"/>
</dbReference>
<keyword evidence="5 6" id="KW-0472">Membrane</keyword>
<dbReference type="EMBL" id="LFJN01000004">
    <property type="protein sequence ID" value="KPI44071.1"/>
    <property type="molecule type" value="Genomic_DNA"/>
</dbReference>
<comment type="caution">
    <text evidence="8">The sequence shown here is derived from an EMBL/GenBank/DDBJ whole genome shotgun (WGS) entry which is preliminary data.</text>
</comment>
<accession>A0A0N0NQM2</accession>
<dbReference type="AlphaFoldDB" id="A0A0N0NQM2"/>
<dbReference type="InterPro" id="IPR020846">
    <property type="entry name" value="MFS_dom"/>
</dbReference>
<dbReference type="GeneID" id="28738359"/>
<keyword evidence="3 6" id="KW-0812">Transmembrane</keyword>
<keyword evidence="4 6" id="KW-1133">Transmembrane helix</keyword>
<evidence type="ECO:0000313" key="8">
    <source>
        <dbReference type="EMBL" id="KPI44071.1"/>
    </source>
</evidence>
<feature type="transmembrane region" description="Helical" evidence="6">
    <location>
        <begin position="130"/>
        <end position="153"/>
    </location>
</feature>
<evidence type="ECO:0000256" key="1">
    <source>
        <dbReference type="ARBA" id="ARBA00004141"/>
    </source>
</evidence>
<feature type="transmembrane region" description="Helical" evidence="6">
    <location>
        <begin position="346"/>
        <end position="370"/>
    </location>
</feature>
<feature type="transmembrane region" description="Helical" evidence="6">
    <location>
        <begin position="198"/>
        <end position="220"/>
    </location>
</feature>